<gene>
    <name evidence="1" type="ORF">J0383_06070</name>
</gene>
<dbReference type="Proteomes" id="UP000663440">
    <property type="component" value="Chromosome"/>
</dbReference>
<dbReference type="InterPro" id="IPR024079">
    <property type="entry name" value="MetalloPept_cat_dom_sf"/>
</dbReference>
<protein>
    <submittedName>
        <fullName evidence="1">Uncharacterized protein</fullName>
    </submittedName>
</protein>
<reference evidence="1 2" key="1">
    <citation type="submission" date="2021-03" db="EMBL/GenBank/DDBJ databases">
        <title>Flavobacterium kribbensis sp. nov, an endophytic bacteria, isolated from soybean.</title>
        <authorList>
            <person name="Lee J."/>
            <person name="Seo J."/>
        </authorList>
    </citation>
    <scope>NUCLEOTIDE SEQUENCE [LARGE SCALE GENOMIC DNA]</scope>
    <source>
        <strain evidence="1 2">BB8</strain>
    </source>
</reference>
<organism evidence="1 2">
    <name type="scientific">Flavobacterium endoglycinae</name>
    <dbReference type="NCBI Taxonomy" id="2816357"/>
    <lineage>
        <taxon>Bacteria</taxon>
        <taxon>Pseudomonadati</taxon>
        <taxon>Bacteroidota</taxon>
        <taxon>Flavobacteriia</taxon>
        <taxon>Flavobacteriales</taxon>
        <taxon>Flavobacteriaceae</taxon>
        <taxon>Flavobacterium</taxon>
    </lineage>
</organism>
<name>A0ABX7QIF8_9FLAO</name>
<accession>A0ABX7QIF8</accession>
<keyword evidence="2" id="KW-1185">Reference proteome</keyword>
<evidence type="ECO:0000313" key="1">
    <source>
        <dbReference type="EMBL" id="QSW90376.1"/>
    </source>
</evidence>
<evidence type="ECO:0000313" key="2">
    <source>
        <dbReference type="Proteomes" id="UP000663440"/>
    </source>
</evidence>
<dbReference type="EMBL" id="CP071448">
    <property type="protein sequence ID" value="QSW90376.1"/>
    <property type="molecule type" value="Genomic_DNA"/>
</dbReference>
<dbReference type="RefSeq" id="WP_207297535.1">
    <property type="nucleotide sequence ID" value="NZ_CP071448.1"/>
</dbReference>
<sequence length="113" mass="12813">MRPSKQNVDNFVINKRNVTNYSEYNPLSIMHYYIPASLTPNGVGVNQMSVLSKTDISSINTCYTYPLQSIIKSGERIDLILFTHPVKSPNGLFILNFNKGMLSILDMKNQEII</sequence>
<dbReference type="Gene3D" id="3.40.390.10">
    <property type="entry name" value="Collagenase (Catalytic Domain)"/>
    <property type="match status" value="1"/>
</dbReference>
<proteinExistence type="predicted"/>